<evidence type="ECO:0000256" key="1">
    <source>
        <dbReference type="SAM" id="Phobius"/>
    </source>
</evidence>
<evidence type="ECO:0000259" key="2">
    <source>
        <dbReference type="Pfam" id="PF01551"/>
    </source>
</evidence>
<dbReference type="RefSeq" id="WP_377574276.1">
    <property type="nucleotide sequence ID" value="NZ_JBHTKA010000001.1"/>
</dbReference>
<accession>A0ABW3JX57</accession>
<organism evidence="3 4">
    <name type="scientific">Ohtaekwangia kribbensis</name>
    <dbReference type="NCBI Taxonomy" id="688913"/>
    <lineage>
        <taxon>Bacteria</taxon>
        <taxon>Pseudomonadati</taxon>
        <taxon>Bacteroidota</taxon>
        <taxon>Cytophagia</taxon>
        <taxon>Cytophagales</taxon>
        <taxon>Fulvivirgaceae</taxon>
        <taxon>Ohtaekwangia</taxon>
    </lineage>
</organism>
<dbReference type="InterPro" id="IPR016047">
    <property type="entry name" value="M23ase_b-sheet_dom"/>
</dbReference>
<sequence length="321" mass="36854">MARIKYQYNPETLRYEPWRLKGKSLRIRTLVLFSISLVLALGAYSVYTQYVGSIDEIILKQRNHTLKVEWELLQERTRKANAELRTLIEKDDHNYRVILDTDPLQPSERQAGVGGSVKLDTEAFAEFPLVLDNYNSVLQLKRQLDVEVQSYDKLKAMIEEKLEAWASRPAIQPISNKELSKLHLTYGSRFHPIFHKYMSHKGLDFAAPKGTPVYATGDGKVDKAYFSGSYGNVVYINHHYSFETRYAHLSAFAVKEGETVKRGQVIGYVGNTGNSVASHLHYEVLFKGEHVNPINFFQRDLSNKEYQKLIEIGSQQEHPLD</sequence>
<proteinExistence type="predicted"/>
<keyword evidence="3" id="KW-0378">Hydrolase</keyword>
<dbReference type="PANTHER" id="PTHR21666:SF286">
    <property type="entry name" value="LIPOPROTEIN NLPD"/>
    <property type="match status" value="1"/>
</dbReference>
<reference evidence="4" key="1">
    <citation type="journal article" date="2019" name="Int. J. Syst. Evol. Microbiol.">
        <title>The Global Catalogue of Microorganisms (GCM) 10K type strain sequencing project: providing services to taxonomists for standard genome sequencing and annotation.</title>
        <authorList>
            <consortium name="The Broad Institute Genomics Platform"/>
            <consortium name="The Broad Institute Genome Sequencing Center for Infectious Disease"/>
            <person name="Wu L."/>
            <person name="Ma J."/>
        </authorList>
    </citation>
    <scope>NUCLEOTIDE SEQUENCE [LARGE SCALE GENOMIC DNA]</scope>
    <source>
        <strain evidence="4">CCUG 58938</strain>
    </source>
</reference>
<dbReference type="GO" id="GO:0016787">
    <property type="term" value="F:hydrolase activity"/>
    <property type="evidence" value="ECO:0007669"/>
    <property type="project" value="UniProtKB-KW"/>
</dbReference>
<dbReference type="PANTHER" id="PTHR21666">
    <property type="entry name" value="PEPTIDASE-RELATED"/>
    <property type="match status" value="1"/>
</dbReference>
<keyword evidence="1" id="KW-0472">Membrane</keyword>
<keyword evidence="1" id="KW-1133">Transmembrane helix</keyword>
<dbReference type="InterPro" id="IPR050570">
    <property type="entry name" value="Cell_wall_metabolism_enzyme"/>
</dbReference>
<gene>
    <name evidence="3" type="ORF">ACFQ21_02345</name>
</gene>
<dbReference type="Proteomes" id="UP001597112">
    <property type="component" value="Unassembled WGS sequence"/>
</dbReference>
<dbReference type="EC" id="3.4.24.-" evidence="3"/>
<dbReference type="Gene3D" id="2.70.70.10">
    <property type="entry name" value="Glucose Permease (Domain IIA)"/>
    <property type="match status" value="1"/>
</dbReference>
<dbReference type="SUPFAM" id="SSF51261">
    <property type="entry name" value="Duplicated hybrid motif"/>
    <property type="match status" value="1"/>
</dbReference>
<dbReference type="CDD" id="cd12797">
    <property type="entry name" value="M23_peptidase"/>
    <property type="match status" value="1"/>
</dbReference>
<dbReference type="InterPro" id="IPR011055">
    <property type="entry name" value="Dup_hybrid_motif"/>
</dbReference>
<keyword evidence="4" id="KW-1185">Reference proteome</keyword>
<name>A0ABW3JX57_9BACT</name>
<dbReference type="Pfam" id="PF01551">
    <property type="entry name" value="Peptidase_M23"/>
    <property type="match status" value="1"/>
</dbReference>
<evidence type="ECO:0000313" key="3">
    <source>
        <dbReference type="EMBL" id="MFD0998121.1"/>
    </source>
</evidence>
<comment type="caution">
    <text evidence="3">The sequence shown here is derived from an EMBL/GenBank/DDBJ whole genome shotgun (WGS) entry which is preliminary data.</text>
</comment>
<feature type="domain" description="M23ase beta-sheet core" evidence="2">
    <location>
        <begin position="199"/>
        <end position="293"/>
    </location>
</feature>
<dbReference type="EMBL" id="JBHTKA010000001">
    <property type="protein sequence ID" value="MFD0998121.1"/>
    <property type="molecule type" value="Genomic_DNA"/>
</dbReference>
<protein>
    <submittedName>
        <fullName evidence="3">M23 family metallopeptidase</fullName>
        <ecNumber evidence="3">3.4.24.-</ecNumber>
    </submittedName>
</protein>
<keyword evidence="1" id="KW-0812">Transmembrane</keyword>
<evidence type="ECO:0000313" key="4">
    <source>
        <dbReference type="Proteomes" id="UP001597112"/>
    </source>
</evidence>
<feature type="transmembrane region" description="Helical" evidence="1">
    <location>
        <begin position="29"/>
        <end position="47"/>
    </location>
</feature>